<dbReference type="Proteomes" id="UP000681967">
    <property type="component" value="Unassembled WGS sequence"/>
</dbReference>
<evidence type="ECO:0000313" key="2">
    <source>
        <dbReference type="EMBL" id="CAF5163738.1"/>
    </source>
</evidence>
<dbReference type="EMBL" id="CAJOBJ010304932">
    <property type="protein sequence ID" value="CAF5163738.1"/>
    <property type="molecule type" value="Genomic_DNA"/>
</dbReference>
<accession>A0A8S3GII2</accession>
<protein>
    <submittedName>
        <fullName evidence="2">Uncharacterized protein</fullName>
    </submittedName>
</protein>
<comment type="caution">
    <text evidence="2">The sequence shown here is derived from an EMBL/GenBank/DDBJ whole genome shotgun (WGS) entry which is preliminary data.</text>
</comment>
<reference evidence="2" key="1">
    <citation type="submission" date="2021-02" db="EMBL/GenBank/DDBJ databases">
        <authorList>
            <person name="Nowell W R."/>
        </authorList>
    </citation>
    <scope>NUCLEOTIDE SEQUENCE</scope>
</reference>
<sequence>MIALRDLFGSRQEIASELYCHLHEGGKRSHWSQVPELCYNYIMPKQPSPNSLATTELQEKCFAQFTK</sequence>
<dbReference type="EMBL" id="CAJOBH010226793">
    <property type="protein sequence ID" value="CAF5054155.1"/>
    <property type="molecule type" value="Genomic_DNA"/>
</dbReference>
<organism evidence="2 3">
    <name type="scientific">Rotaria magnacalcarata</name>
    <dbReference type="NCBI Taxonomy" id="392030"/>
    <lineage>
        <taxon>Eukaryota</taxon>
        <taxon>Metazoa</taxon>
        <taxon>Spiralia</taxon>
        <taxon>Gnathifera</taxon>
        <taxon>Rotifera</taxon>
        <taxon>Eurotatoria</taxon>
        <taxon>Bdelloidea</taxon>
        <taxon>Philodinida</taxon>
        <taxon>Philodinidae</taxon>
        <taxon>Rotaria</taxon>
    </lineage>
</organism>
<name>A0A8S3GII2_9BILA</name>
<proteinExistence type="predicted"/>
<dbReference type="Proteomes" id="UP000681720">
    <property type="component" value="Unassembled WGS sequence"/>
</dbReference>
<evidence type="ECO:0000313" key="1">
    <source>
        <dbReference type="EMBL" id="CAF5054155.1"/>
    </source>
</evidence>
<feature type="non-terminal residue" evidence="2">
    <location>
        <position position="67"/>
    </location>
</feature>
<dbReference type="AlphaFoldDB" id="A0A8S3GII2"/>
<evidence type="ECO:0000313" key="3">
    <source>
        <dbReference type="Proteomes" id="UP000681720"/>
    </source>
</evidence>
<gene>
    <name evidence="1" type="ORF">BYL167_LOCUS58458</name>
    <name evidence="2" type="ORF">GIL414_LOCUS66034</name>
</gene>